<comment type="pathway">
    <text evidence="3">Lipid metabolism; fatty acid beta-oxidation.</text>
</comment>
<dbReference type="EMBL" id="GCKF01039344">
    <property type="protein sequence ID" value="JAG95854.1"/>
    <property type="molecule type" value="Transcribed_RNA"/>
</dbReference>
<name>A0A0D6QZ69_ARACU</name>
<proteinExistence type="inferred from homology"/>
<evidence type="ECO:0000256" key="4">
    <source>
        <dbReference type="ARBA" id="ARBA00005254"/>
    </source>
</evidence>
<evidence type="ECO:0000256" key="7">
    <source>
        <dbReference type="SAM" id="Phobius"/>
    </source>
</evidence>
<keyword evidence="7" id="KW-0472">Membrane</keyword>
<dbReference type="GO" id="GO:0004165">
    <property type="term" value="F:delta(3)-delta(2)-enoyl-CoA isomerase activity"/>
    <property type="evidence" value="ECO:0007669"/>
    <property type="project" value="UniProtKB-EC"/>
</dbReference>
<evidence type="ECO:0000256" key="1">
    <source>
        <dbReference type="ARBA" id="ARBA00000452"/>
    </source>
</evidence>
<comment type="catalytic activity">
    <reaction evidence="2">
        <text>a (3E)-enoyl-CoA = a 4-saturated (2E)-enoyl-CoA</text>
        <dbReference type="Rhea" id="RHEA:45228"/>
        <dbReference type="ChEBI" id="CHEBI:58521"/>
        <dbReference type="ChEBI" id="CHEBI:85097"/>
        <dbReference type="EC" id="5.3.3.8"/>
    </reaction>
</comment>
<feature type="transmembrane region" description="Helical" evidence="7">
    <location>
        <begin position="93"/>
        <end position="113"/>
    </location>
</feature>
<dbReference type="GO" id="GO:0006635">
    <property type="term" value="P:fatty acid beta-oxidation"/>
    <property type="evidence" value="ECO:0007669"/>
    <property type="project" value="TreeGrafter"/>
</dbReference>
<dbReference type="InterPro" id="IPR001753">
    <property type="entry name" value="Enoyl-CoA_hydra/iso"/>
</dbReference>
<keyword evidence="7" id="KW-0812">Transmembrane</keyword>
<evidence type="ECO:0000256" key="6">
    <source>
        <dbReference type="ARBA" id="ARBA00023098"/>
    </source>
</evidence>
<protein>
    <recommendedName>
        <fullName evidence="5">Delta(3)-Delta(2)-enoyl-CoA isomerase</fullName>
        <ecNumber evidence="5">5.3.3.8</ecNumber>
    </recommendedName>
</protein>
<comment type="catalytic activity">
    <reaction evidence="1">
        <text>a (3Z)-enoyl-CoA = a 4-saturated (2E)-enoyl-CoA</text>
        <dbReference type="Rhea" id="RHEA:45900"/>
        <dbReference type="ChEBI" id="CHEBI:85097"/>
        <dbReference type="ChEBI" id="CHEBI:85489"/>
        <dbReference type="EC" id="5.3.3.8"/>
    </reaction>
</comment>
<dbReference type="PANTHER" id="PTHR11941">
    <property type="entry name" value="ENOYL-COA HYDRATASE-RELATED"/>
    <property type="match status" value="1"/>
</dbReference>
<dbReference type="CDD" id="cd06558">
    <property type="entry name" value="crotonase-like"/>
    <property type="match status" value="1"/>
</dbReference>
<dbReference type="Gene3D" id="3.90.226.10">
    <property type="entry name" value="2-enoyl-CoA Hydratase, Chain A, domain 1"/>
    <property type="match status" value="1"/>
</dbReference>
<keyword evidence="7" id="KW-1133">Transmembrane helix</keyword>
<dbReference type="InterPro" id="IPR029045">
    <property type="entry name" value="ClpP/crotonase-like_dom_sf"/>
</dbReference>
<dbReference type="Pfam" id="PF00378">
    <property type="entry name" value="ECH_1"/>
    <property type="match status" value="1"/>
</dbReference>
<evidence type="ECO:0000256" key="2">
    <source>
        <dbReference type="ARBA" id="ARBA00000765"/>
    </source>
</evidence>
<dbReference type="FunFam" id="3.90.226.10:FF:000049">
    <property type="entry name" value="Enoyl-CoA delta isomerase 3"/>
    <property type="match status" value="1"/>
</dbReference>
<keyword evidence="6" id="KW-0443">Lipid metabolism</keyword>
<organism evidence="8">
    <name type="scientific">Araucaria cunninghamii</name>
    <name type="common">Hoop pine</name>
    <name type="synonym">Moreton Bay pine</name>
    <dbReference type="NCBI Taxonomy" id="56994"/>
    <lineage>
        <taxon>Eukaryota</taxon>
        <taxon>Viridiplantae</taxon>
        <taxon>Streptophyta</taxon>
        <taxon>Embryophyta</taxon>
        <taxon>Tracheophyta</taxon>
        <taxon>Spermatophyta</taxon>
        <taxon>Pinopsida</taxon>
        <taxon>Pinidae</taxon>
        <taxon>Conifers II</taxon>
        <taxon>Araucariales</taxon>
        <taxon>Araucariaceae</taxon>
        <taxon>Araucaria</taxon>
    </lineage>
</organism>
<dbReference type="AlphaFoldDB" id="A0A0D6QZ69"/>
<reference evidence="8" key="1">
    <citation type="submission" date="2015-03" db="EMBL/GenBank/DDBJ databases">
        <title>A transcriptome of Araucaria cunninghamii, an australian fine timber species.</title>
        <authorList>
            <person name="Jing Yi C.J.Y."/>
            <person name="Yin San L.Y.S."/>
            <person name="Abdul Karim S.S."/>
            <person name="Wan Azmi N.N."/>
            <person name="Hercus R.R."/>
            <person name="Croft L.L."/>
        </authorList>
    </citation>
    <scope>NUCLEOTIDE SEQUENCE</scope>
    <source>
        <strain evidence="8">MI0301</strain>
        <tissue evidence="8">Leaf</tissue>
    </source>
</reference>
<dbReference type="EC" id="5.3.3.8" evidence="5"/>
<dbReference type="GO" id="GO:0005777">
    <property type="term" value="C:peroxisome"/>
    <property type="evidence" value="ECO:0007669"/>
    <property type="project" value="TreeGrafter"/>
</dbReference>
<dbReference type="PANTHER" id="PTHR11941:SF75">
    <property type="entry name" value="ENOYL-COA HYDRATASE_ISOMERASE FAMILY PROTEIN"/>
    <property type="match status" value="1"/>
</dbReference>
<accession>A0A0D6QZ69</accession>
<comment type="similarity">
    <text evidence="4">Belongs to the enoyl-CoA hydratase/isomerase family.</text>
</comment>
<dbReference type="SUPFAM" id="SSF52096">
    <property type="entry name" value="ClpP/crotonase"/>
    <property type="match status" value="1"/>
</dbReference>
<evidence type="ECO:0000256" key="5">
    <source>
        <dbReference type="ARBA" id="ARBA00012064"/>
    </source>
</evidence>
<sequence>MCSVEKLKNVFIVRLEGDGEHRLNPAFIDSIISALNYVNGRAHEAAAVIITNDGKYFSNGLDPHWMSLARENRTPADGVKFPELLAAVMNLKLPSIAAICGHACAAGFIFALAHDYRFMRKDRGFLYMSEVDVGIVIPPSVMAVVRSKVDPGLLTEVMLEGRKYKAEEALRKGLVDSVHNSSQETLDAAVDAAIELGKRKWKGEVYRGLRLGSFPEAAEKLGLKAGSVLPSKL</sequence>
<evidence type="ECO:0000313" key="8">
    <source>
        <dbReference type="EMBL" id="JAG95854.1"/>
    </source>
</evidence>
<evidence type="ECO:0000256" key="3">
    <source>
        <dbReference type="ARBA" id="ARBA00005005"/>
    </source>
</evidence>